<gene>
    <name evidence="2" type="ORF">C2E21_8170</name>
</gene>
<evidence type="ECO:0000313" key="2">
    <source>
        <dbReference type="EMBL" id="PRW32900.1"/>
    </source>
</evidence>
<dbReference type="GO" id="GO:0005975">
    <property type="term" value="P:carbohydrate metabolic process"/>
    <property type="evidence" value="ECO:0007669"/>
    <property type="project" value="InterPro"/>
</dbReference>
<accession>A0A2P6TFL7</accession>
<dbReference type="SUPFAM" id="SSF88713">
    <property type="entry name" value="Glycoside hydrolase/deacetylase"/>
    <property type="match status" value="1"/>
</dbReference>
<dbReference type="Pfam" id="PF01522">
    <property type="entry name" value="Polysacc_deac_1"/>
    <property type="match status" value="1"/>
</dbReference>
<dbReference type="InterPro" id="IPR011330">
    <property type="entry name" value="Glyco_hydro/deAcase_b/a-brl"/>
</dbReference>
<evidence type="ECO:0000259" key="1">
    <source>
        <dbReference type="Pfam" id="PF01522"/>
    </source>
</evidence>
<proteinExistence type="predicted"/>
<reference evidence="2 3" key="1">
    <citation type="journal article" date="2018" name="Plant J.">
        <title>Genome sequences of Chlorella sorokiniana UTEX 1602 and Micractinium conductrix SAG 241.80: implications to maltose excretion by a green alga.</title>
        <authorList>
            <person name="Arriola M.B."/>
            <person name="Velmurugan N."/>
            <person name="Zhang Y."/>
            <person name="Plunkett M.H."/>
            <person name="Hondzo H."/>
            <person name="Barney B.M."/>
        </authorList>
    </citation>
    <scope>NUCLEOTIDE SEQUENCE [LARGE SCALE GENOMIC DNA]</scope>
    <source>
        <strain evidence="3">UTEX 1602</strain>
    </source>
</reference>
<dbReference type="AlphaFoldDB" id="A0A2P6TFL7"/>
<dbReference type="Gene3D" id="3.20.20.370">
    <property type="entry name" value="Glycoside hydrolase/deacetylase"/>
    <property type="match status" value="1"/>
</dbReference>
<dbReference type="OrthoDB" id="504708at2759"/>
<dbReference type="InterPro" id="IPR002509">
    <property type="entry name" value="NODB_dom"/>
</dbReference>
<comment type="caution">
    <text evidence="2">The sequence shown here is derived from an EMBL/GenBank/DDBJ whole genome shotgun (WGS) entry which is preliminary data.</text>
</comment>
<dbReference type="GO" id="GO:0016810">
    <property type="term" value="F:hydrolase activity, acting on carbon-nitrogen (but not peptide) bonds"/>
    <property type="evidence" value="ECO:0007669"/>
    <property type="project" value="InterPro"/>
</dbReference>
<keyword evidence="3" id="KW-1185">Reference proteome</keyword>
<organism evidence="2 3">
    <name type="scientific">Chlorella sorokiniana</name>
    <name type="common">Freshwater green alga</name>
    <dbReference type="NCBI Taxonomy" id="3076"/>
    <lineage>
        <taxon>Eukaryota</taxon>
        <taxon>Viridiplantae</taxon>
        <taxon>Chlorophyta</taxon>
        <taxon>core chlorophytes</taxon>
        <taxon>Trebouxiophyceae</taxon>
        <taxon>Chlorellales</taxon>
        <taxon>Chlorellaceae</taxon>
        <taxon>Chlorella clade</taxon>
        <taxon>Chlorella</taxon>
    </lineage>
</organism>
<evidence type="ECO:0000313" key="3">
    <source>
        <dbReference type="Proteomes" id="UP000239899"/>
    </source>
</evidence>
<feature type="domain" description="NodB homology" evidence="1">
    <location>
        <begin position="2"/>
        <end position="61"/>
    </location>
</feature>
<dbReference type="EMBL" id="LHPG02000018">
    <property type="protein sequence ID" value="PRW32900.1"/>
    <property type="molecule type" value="Genomic_DNA"/>
</dbReference>
<sequence length="63" mass="7220">MGYEIADHTVSHVSMLSLEREEVQWELATARRRLAKCGIPESHICGVRAPFLENTIEMRQHAD</sequence>
<name>A0A2P6TFL7_CHLSO</name>
<dbReference type="Proteomes" id="UP000239899">
    <property type="component" value="Unassembled WGS sequence"/>
</dbReference>
<protein>
    <submittedName>
        <fullName evidence="2">Polysaccharide deacetylase</fullName>
    </submittedName>
</protein>